<dbReference type="EnsemblMetazoa" id="G24486.3">
    <property type="protein sequence ID" value="G24486.3:cds"/>
    <property type="gene ID" value="G24486"/>
</dbReference>
<name>A0A8W8KM16_MAGGI</name>
<dbReference type="Proteomes" id="UP000005408">
    <property type="component" value="Unassembled WGS sequence"/>
</dbReference>
<evidence type="ECO:0000313" key="3">
    <source>
        <dbReference type="EnsemblMetazoa" id="G24486.1:cds"/>
    </source>
</evidence>
<dbReference type="Pfam" id="PF00188">
    <property type="entry name" value="CAP"/>
    <property type="match status" value="1"/>
</dbReference>
<sequence>MQKSTSTKTSTSTKNGKTVKTTVKEETTIYPDGRKEVKTTTTIDDGGNISEEVSTSVSQGQPSPSGGSGTSVASKPANGSQGNQTLDECNQDALKAHNELRAKHGVPPVTLAKDLQEYAQKWAEHMAGKNDFNHSNCKLNGQSIGENIAYTGSSRPTDYAGKDFTQSWYSEIKDHKFDKDSQSVTGHFTQVVWKGTTEVGFGKAKSVDGCKVYVCGSYRPAGNMRGDFKNNVFPPK</sequence>
<dbReference type="FunFam" id="3.40.33.10:FF:000002">
    <property type="entry name" value="Golgi-associated plant pathogenesis-related protein 1"/>
    <property type="match status" value="1"/>
</dbReference>
<dbReference type="AlphaFoldDB" id="A0A8W8KM16"/>
<dbReference type="EnsemblMetazoa" id="G24486.1">
    <property type="protein sequence ID" value="G24486.1:cds"/>
    <property type="gene ID" value="G24486"/>
</dbReference>
<dbReference type="InterPro" id="IPR018244">
    <property type="entry name" value="Allrgn_V5/Tpx1_CS"/>
</dbReference>
<evidence type="ECO:0000256" key="1">
    <source>
        <dbReference type="SAM" id="MobiDB-lite"/>
    </source>
</evidence>
<accession>A0A8W8KM16</accession>
<dbReference type="PANTHER" id="PTHR10334">
    <property type="entry name" value="CYSTEINE-RICH SECRETORY PROTEIN-RELATED"/>
    <property type="match status" value="1"/>
</dbReference>
<dbReference type="InterPro" id="IPR001283">
    <property type="entry name" value="CRISP-related"/>
</dbReference>
<evidence type="ECO:0000313" key="4">
    <source>
        <dbReference type="Proteomes" id="UP000005408"/>
    </source>
</evidence>
<protein>
    <recommendedName>
        <fullName evidence="2">SCP domain-containing protein</fullName>
    </recommendedName>
</protein>
<dbReference type="SUPFAM" id="SSF55797">
    <property type="entry name" value="PR-1-like"/>
    <property type="match status" value="1"/>
</dbReference>
<feature type="region of interest" description="Disordered" evidence="1">
    <location>
        <begin position="1"/>
        <end position="89"/>
    </location>
</feature>
<reference evidence="3" key="1">
    <citation type="submission" date="2022-08" db="UniProtKB">
        <authorList>
            <consortium name="EnsemblMetazoa"/>
        </authorList>
    </citation>
    <scope>IDENTIFICATION</scope>
    <source>
        <strain evidence="3">05x7-T-G4-1.051#20</strain>
    </source>
</reference>
<dbReference type="OrthoDB" id="337038at2759"/>
<dbReference type="InterPro" id="IPR014044">
    <property type="entry name" value="CAP_dom"/>
</dbReference>
<dbReference type="Gene3D" id="3.40.33.10">
    <property type="entry name" value="CAP"/>
    <property type="match status" value="1"/>
</dbReference>
<dbReference type="EnsemblMetazoa" id="G24486.4">
    <property type="protein sequence ID" value="G24486.4:cds"/>
    <property type="gene ID" value="G24486"/>
</dbReference>
<feature type="compositionally biased region" description="Low complexity" evidence="1">
    <location>
        <begin position="53"/>
        <end position="65"/>
    </location>
</feature>
<keyword evidence="4" id="KW-1185">Reference proteome</keyword>
<dbReference type="CDD" id="cd05382">
    <property type="entry name" value="CAP_GAPR1-like"/>
    <property type="match status" value="1"/>
</dbReference>
<dbReference type="InterPro" id="IPR035940">
    <property type="entry name" value="CAP_sf"/>
</dbReference>
<feature type="compositionally biased region" description="Basic and acidic residues" evidence="1">
    <location>
        <begin position="22"/>
        <end position="38"/>
    </location>
</feature>
<dbReference type="PROSITE" id="PS01009">
    <property type="entry name" value="CRISP_1"/>
    <property type="match status" value="1"/>
</dbReference>
<dbReference type="InterPro" id="IPR034113">
    <property type="entry name" value="SCP_GAPR1-like"/>
</dbReference>
<feature type="domain" description="SCP" evidence="2">
    <location>
        <begin position="88"/>
        <end position="226"/>
    </location>
</feature>
<proteinExistence type="predicted"/>
<feature type="compositionally biased region" description="Low complexity" evidence="1">
    <location>
        <begin position="1"/>
        <end position="21"/>
    </location>
</feature>
<evidence type="ECO:0000259" key="2">
    <source>
        <dbReference type="SMART" id="SM00198"/>
    </source>
</evidence>
<dbReference type="SMART" id="SM00198">
    <property type="entry name" value="SCP"/>
    <property type="match status" value="1"/>
</dbReference>
<feature type="compositionally biased region" description="Polar residues" evidence="1">
    <location>
        <begin position="77"/>
        <end position="88"/>
    </location>
</feature>
<organism evidence="3 4">
    <name type="scientific">Magallana gigas</name>
    <name type="common">Pacific oyster</name>
    <name type="synonym">Crassostrea gigas</name>
    <dbReference type="NCBI Taxonomy" id="29159"/>
    <lineage>
        <taxon>Eukaryota</taxon>
        <taxon>Metazoa</taxon>
        <taxon>Spiralia</taxon>
        <taxon>Lophotrochozoa</taxon>
        <taxon>Mollusca</taxon>
        <taxon>Bivalvia</taxon>
        <taxon>Autobranchia</taxon>
        <taxon>Pteriomorphia</taxon>
        <taxon>Ostreida</taxon>
        <taxon>Ostreoidea</taxon>
        <taxon>Ostreidae</taxon>
        <taxon>Magallana</taxon>
    </lineage>
</organism>
<dbReference type="OMA" id="WRRGAFH"/>
<dbReference type="GO" id="GO:0005576">
    <property type="term" value="C:extracellular region"/>
    <property type="evidence" value="ECO:0007669"/>
    <property type="project" value="InterPro"/>
</dbReference>
<dbReference type="PRINTS" id="PR00837">
    <property type="entry name" value="V5TPXLIKE"/>
</dbReference>
<dbReference type="EnsemblMetazoa" id="G24486.8">
    <property type="protein sequence ID" value="G24486.8:cds"/>
    <property type="gene ID" value="G24486"/>
</dbReference>